<accession>A0A1G4IYW4</accession>
<keyword evidence="2" id="KW-1185">Reference proteome</keyword>
<gene>
    <name evidence="1" type="ORF">LAME_0C01068G</name>
</gene>
<evidence type="ECO:0000313" key="2">
    <source>
        <dbReference type="Proteomes" id="UP000191144"/>
    </source>
</evidence>
<dbReference type="AlphaFoldDB" id="A0A1G4IYW4"/>
<reference evidence="2" key="1">
    <citation type="submission" date="2016-03" db="EMBL/GenBank/DDBJ databases">
        <authorList>
            <person name="Devillers Hugo."/>
        </authorList>
    </citation>
    <scope>NUCLEOTIDE SEQUENCE [LARGE SCALE GENOMIC DNA]</scope>
</reference>
<dbReference type="Proteomes" id="UP000191144">
    <property type="component" value="Chromosome C"/>
</dbReference>
<proteinExistence type="predicted"/>
<sequence>MSKITEHDSENMNLEDELRRCTLLVERYLQGLLSAAYYVYFHKRNASKEHEKSKMFAEIRDTTYELAVQTEKVGRESWEQLGPAGVKALLSRHFLRQLCYCSHSVLGELHQILTHELRGKDDYEEPAPLKTVPNLMRNCVLGFVQIYHFVRKLPFQQQYSISALQTQVLDKELRTDLLQPWARQVDFLHTTIGWCLLSDAHFQDKLDEFKQHHECRGNESVLDSWLLNEMRKEY</sequence>
<evidence type="ECO:0000313" key="1">
    <source>
        <dbReference type="EMBL" id="SCU82427.1"/>
    </source>
</evidence>
<name>A0A1G4IYW4_9SACH</name>
<protein>
    <submittedName>
        <fullName evidence="1">LAME_0C01068g1_1</fullName>
    </submittedName>
</protein>
<organism evidence="1 2">
    <name type="scientific">Lachancea meyersii CBS 8951</name>
    <dbReference type="NCBI Taxonomy" id="1266667"/>
    <lineage>
        <taxon>Eukaryota</taxon>
        <taxon>Fungi</taxon>
        <taxon>Dikarya</taxon>
        <taxon>Ascomycota</taxon>
        <taxon>Saccharomycotina</taxon>
        <taxon>Saccharomycetes</taxon>
        <taxon>Saccharomycetales</taxon>
        <taxon>Saccharomycetaceae</taxon>
        <taxon>Lachancea</taxon>
    </lineage>
</organism>
<dbReference type="OrthoDB" id="4036442at2759"/>
<dbReference type="EMBL" id="LT598479">
    <property type="protein sequence ID" value="SCU82427.1"/>
    <property type="molecule type" value="Genomic_DNA"/>
</dbReference>